<dbReference type="PANTHER" id="PTHR33371:SF4">
    <property type="entry name" value="INTERMEMBRANE PHOSPHOLIPID TRANSPORT SYSTEM BINDING PROTEIN MLAD"/>
    <property type="match status" value="1"/>
</dbReference>
<keyword evidence="2" id="KW-0472">Membrane</keyword>
<accession>A0ABV2TJ81</accession>
<gene>
    <name evidence="4" type="ORF">ABXR19_03515</name>
</gene>
<keyword evidence="5" id="KW-1185">Reference proteome</keyword>
<evidence type="ECO:0000313" key="5">
    <source>
        <dbReference type="Proteomes" id="UP001549691"/>
    </source>
</evidence>
<reference evidence="4 5" key="1">
    <citation type="submission" date="2024-07" db="EMBL/GenBank/DDBJ databases">
        <title>Uliginosibacterium flavum JJ3220;KACC:17644.</title>
        <authorList>
            <person name="Kim M.K."/>
        </authorList>
    </citation>
    <scope>NUCLEOTIDE SEQUENCE [LARGE SCALE GENOMIC DNA]</scope>
    <source>
        <strain evidence="4 5">KACC:17644</strain>
    </source>
</reference>
<keyword evidence="2" id="KW-1133">Transmembrane helix</keyword>
<dbReference type="PANTHER" id="PTHR33371">
    <property type="entry name" value="INTERMEMBRANE PHOSPHOLIPID TRANSPORT SYSTEM BINDING PROTEIN MLAD-RELATED"/>
    <property type="match status" value="1"/>
</dbReference>
<dbReference type="Gene3D" id="1.10.287.950">
    <property type="entry name" value="Methyl-accepting chemotaxis protein"/>
    <property type="match status" value="1"/>
</dbReference>
<dbReference type="EMBL" id="JBEWZI010000003">
    <property type="protein sequence ID" value="MET7013243.1"/>
    <property type="molecule type" value="Genomic_DNA"/>
</dbReference>
<evidence type="ECO:0000256" key="1">
    <source>
        <dbReference type="SAM" id="MobiDB-lite"/>
    </source>
</evidence>
<dbReference type="Proteomes" id="UP001549691">
    <property type="component" value="Unassembled WGS sequence"/>
</dbReference>
<feature type="domain" description="Mce/MlaD" evidence="3">
    <location>
        <begin position="38"/>
        <end position="137"/>
    </location>
</feature>
<evidence type="ECO:0000256" key="2">
    <source>
        <dbReference type="SAM" id="Phobius"/>
    </source>
</evidence>
<keyword evidence="2" id="KW-0812">Transmembrane</keyword>
<dbReference type="InterPro" id="IPR003399">
    <property type="entry name" value="Mce/MlaD"/>
</dbReference>
<feature type="transmembrane region" description="Helical" evidence="2">
    <location>
        <begin position="12"/>
        <end position="35"/>
    </location>
</feature>
<feature type="region of interest" description="Disordered" evidence="1">
    <location>
        <begin position="308"/>
        <end position="334"/>
    </location>
</feature>
<evidence type="ECO:0000259" key="3">
    <source>
        <dbReference type="Pfam" id="PF02470"/>
    </source>
</evidence>
<organism evidence="4 5">
    <name type="scientific">Uliginosibacterium flavum</name>
    <dbReference type="NCBI Taxonomy" id="1396831"/>
    <lineage>
        <taxon>Bacteria</taxon>
        <taxon>Pseudomonadati</taxon>
        <taxon>Pseudomonadota</taxon>
        <taxon>Betaproteobacteria</taxon>
        <taxon>Rhodocyclales</taxon>
        <taxon>Zoogloeaceae</taxon>
        <taxon>Uliginosibacterium</taxon>
    </lineage>
</organism>
<dbReference type="Pfam" id="PF02470">
    <property type="entry name" value="MlaD"/>
    <property type="match status" value="1"/>
</dbReference>
<evidence type="ECO:0000313" key="4">
    <source>
        <dbReference type="EMBL" id="MET7013243.1"/>
    </source>
</evidence>
<dbReference type="InterPro" id="IPR052336">
    <property type="entry name" value="MlaD_Phospholipid_Transporter"/>
</dbReference>
<dbReference type="SUPFAM" id="SSF58104">
    <property type="entry name" value="Methyl-accepting chemotaxis protein (MCP) signaling domain"/>
    <property type="match status" value="1"/>
</dbReference>
<proteinExistence type="predicted"/>
<sequence length="334" mass="36154">MSQRSNPTLIGAFVFGAMLLLVIGILVFTGSNFFVSKPRYVMYFEGSVYGLQVGAPVVFRGVQIGSVQRIDLRYDGGRRQLVIPVTVEGLPRKVLDVNGGVSEEEAPDPAELIDRGLRAQLATQSLLTGQLYIELDFHPDKPLVYRAPNKRLQEIPTIPSPVQEIANKLQEIDVEALINDVAAIASTTRSFVRSPELANSLKNLDVTLNTLKNISAKLDQRLDPLASNLDKTLSTVSRNMDSVGASSDKVAVMAEQAAAPLASLKQAADELSKATATFSELAGEGAPALHSANQTLKELKEAARALQDLSDTLDRQPNSLLFGRKPTPRKEPTP</sequence>
<name>A0ABV2TJ81_9RHOO</name>
<protein>
    <submittedName>
        <fullName evidence="4">MlaD family protein</fullName>
    </submittedName>
</protein>
<comment type="caution">
    <text evidence="4">The sequence shown here is derived from an EMBL/GenBank/DDBJ whole genome shotgun (WGS) entry which is preliminary data.</text>
</comment>
<dbReference type="RefSeq" id="WP_354599707.1">
    <property type="nucleotide sequence ID" value="NZ_JBEWZI010000003.1"/>
</dbReference>